<sequence>MEADLAKLILPDEDTDRVDDQQGLLITFPAGRAADDLPDAIQALLDGMPRTIAAAPMRLLHIDKVLGWSGVKVYEEVSAGECVDVPYIRVSDALWDITAVLSWRWGAQKPGHYVPGFSPMAEPQFRELKTIDWSCAPQYSAPSMVEVLRSKVFYARARGMVVIPTFTSMADGFARVVKSLLGKARRVLARRAMAAGATSAAGGGDAQILSGGAAAAGAGGAAADAAAAAAAAAVLKRMIRREVVGGREYFCRAWTLAERMARYGRCEQLCNWMSLEVWLGMLVDALLRSTDDPAASQIYCGLKWLRRQGPSD</sequence>
<organism evidence="1 2">
    <name type="scientific">Chlamydomonas incerta</name>
    <dbReference type="NCBI Taxonomy" id="51695"/>
    <lineage>
        <taxon>Eukaryota</taxon>
        <taxon>Viridiplantae</taxon>
        <taxon>Chlorophyta</taxon>
        <taxon>core chlorophytes</taxon>
        <taxon>Chlorophyceae</taxon>
        <taxon>CS clade</taxon>
        <taxon>Chlamydomonadales</taxon>
        <taxon>Chlamydomonadaceae</taxon>
        <taxon>Chlamydomonas</taxon>
    </lineage>
</organism>
<protein>
    <submittedName>
        <fullName evidence="1">Uncharacterized protein</fullName>
    </submittedName>
</protein>
<proteinExistence type="predicted"/>
<dbReference type="Proteomes" id="UP000650467">
    <property type="component" value="Unassembled WGS sequence"/>
</dbReference>
<evidence type="ECO:0000313" key="1">
    <source>
        <dbReference type="EMBL" id="KAG2434658.1"/>
    </source>
</evidence>
<dbReference type="AlphaFoldDB" id="A0A835T2E1"/>
<comment type="caution">
    <text evidence="1">The sequence shown here is derived from an EMBL/GenBank/DDBJ whole genome shotgun (WGS) entry which is preliminary data.</text>
</comment>
<keyword evidence="2" id="KW-1185">Reference proteome</keyword>
<gene>
    <name evidence="1" type="ORF">HXX76_007551</name>
</gene>
<evidence type="ECO:0000313" key="2">
    <source>
        <dbReference type="Proteomes" id="UP000650467"/>
    </source>
</evidence>
<reference evidence="1" key="1">
    <citation type="journal article" date="2020" name="bioRxiv">
        <title>Comparative genomics of Chlamydomonas.</title>
        <authorList>
            <person name="Craig R.J."/>
            <person name="Hasan A.R."/>
            <person name="Ness R.W."/>
            <person name="Keightley P.D."/>
        </authorList>
    </citation>
    <scope>NUCLEOTIDE SEQUENCE</scope>
    <source>
        <strain evidence="1">SAG 7.73</strain>
    </source>
</reference>
<name>A0A835T2E1_CHLIN</name>
<dbReference type="EMBL" id="JAEHOC010000016">
    <property type="protein sequence ID" value="KAG2434658.1"/>
    <property type="molecule type" value="Genomic_DNA"/>
</dbReference>
<accession>A0A835T2E1</accession>